<accession>A0A1G8ASH1</accession>
<dbReference type="AlphaFoldDB" id="A0A1G8ASH1"/>
<evidence type="ECO:0000256" key="3">
    <source>
        <dbReference type="ARBA" id="ARBA00022729"/>
    </source>
</evidence>
<dbReference type="Pfam" id="PF07980">
    <property type="entry name" value="SusD_RagB"/>
    <property type="match status" value="1"/>
</dbReference>
<protein>
    <submittedName>
        <fullName evidence="9">Starch-binding associating with outer membrane</fullName>
    </submittedName>
</protein>
<dbReference type="EMBL" id="FNAN01000032">
    <property type="protein sequence ID" value="SDH23877.1"/>
    <property type="molecule type" value="Genomic_DNA"/>
</dbReference>
<dbReference type="Pfam" id="PF14322">
    <property type="entry name" value="SusD-like_3"/>
    <property type="match status" value="1"/>
</dbReference>
<gene>
    <name evidence="9" type="ORF">SAMN04487996_1323</name>
</gene>
<dbReference type="GO" id="GO:0009279">
    <property type="term" value="C:cell outer membrane"/>
    <property type="evidence" value="ECO:0007669"/>
    <property type="project" value="UniProtKB-SubCell"/>
</dbReference>
<comment type="similarity">
    <text evidence="2">Belongs to the SusD family.</text>
</comment>
<sequence length="552" mass="62194">MRLNKLILSILTGIAAGLTACDDAFLDTKPTDIISDEAIFADSALADAYVVGRYVGVQLSTEGDKPGFGRGFEDAWMSSVTDESICNFDNDTYFVQQGNAAADRTGWISNTWTRGYRSIRECNYGLANLDKVPMSEAGKKRLKAELRFIRAYRYHDLIRNFGGIPIIGDRVYSLEDRDYTELYQRKSIEESLTYAITELDAAASGLAGSTVIPGRGSENAALALKARLLLYAASPLYNNDQNDVAKWQKAADAAKVVIDKNAFSLYNDYRRLFFTNNTSEDIFIRLYSPTNEHTNLELVNGPNGYGGWAGNTPLQNLVDDYEMMDGTKITDPKSGYNPKEPYKNRDPRLTMTVLYNGAAYRERKVETFVPGGQDSKDGNENWNTTKTGYYVYKFINDQNPIRNANQTATQPWKYIRYGEVLLNYAEARNEASGPDATVYSALNQLRKRAGMPDLPTGLTQATMRERIRNERRVELAFEEHRFFDVRRWKIANVTENVPAYGVRPEKKTDGSIEYVKIIALEGRKFQDKNYWQPIPQSEIQASGGALKQNAGY</sequence>
<feature type="signal peptide" evidence="6">
    <location>
        <begin position="1"/>
        <end position="20"/>
    </location>
</feature>
<evidence type="ECO:0000256" key="6">
    <source>
        <dbReference type="SAM" id="SignalP"/>
    </source>
</evidence>
<keyword evidence="4" id="KW-0472">Membrane</keyword>
<evidence type="ECO:0000256" key="2">
    <source>
        <dbReference type="ARBA" id="ARBA00006275"/>
    </source>
</evidence>
<dbReference type="InterPro" id="IPR012944">
    <property type="entry name" value="SusD_RagB_dom"/>
</dbReference>
<keyword evidence="3 6" id="KW-0732">Signal</keyword>
<evidence type="ECO:0000259" key="8">
    <source>
        <dbReference type="Pfam" id="PF14322"/>
    </source>
</evidence>
<dbReference type="Gene3D" id="1.25.40.390">
    <property type="match status" value="1"/>
</dbReference>
<dbReference type="STRING" id="659014.SAMN04487996_1323"/>
<comment type="subcellular location">
    <subcellularLocation>
        <location evidence="1">Cell outer membrane</location>
    </subcellularLocation>
</comment>
<organism evidence="9 10">
    <name type="scientific">Dyadobacter soli</name>
    <dbReference type="NCBI Taxonomy" id="659014"/>
    <lineage>
        <taxon>Bacteria</taxon>
        <taxon>Pseudomonadati</taxon>
        <taxon>Bacteroidota</taxon>
        <taxon>Cytophagia</taxon>
        <taxon>Cytophagales</taxon>
        <taxon>Spirosomataceae</taxon>
        <taxon>Dyadobacter</taxon>
    </lineage>
</organism>
<evidence type="ECO:0000256" key="5">
    <source>
        <dbReference type="ARBA" id="ARBA00023237"/>
    </source>
</evidence>
<evidence type="ECO:0000256" key="1">
    <source>
        <dbReference type="ARBA" id="ARBA00004442"/>
    </source>
</evidence>
<keyword evidence="5" id="KW-0998">Cell outer membrane</keyword>
<evidence type="ECO:0000313" key="10">
    <source>
        <dbReference type="Proteomes" id="UP000198748"/>
    </source>
</evidence>
<dbReference type="OrthoDB" id="5694214at2"/>
<evidence type="ECO:0000313" key="9">
    <source>
        <dbReference type="EMBL" id="SDH23877.1"/>
    </source>
</evidence>
<feature type="domain" description="RagB/SusD" evidence="7">
    <location>
        <begin position="286"/>
        <end position="552"/>
    </location>
</feature>
<dbReference type="PROSITE" id="PS51257">
    <property type="entry name" value="PROKAR_LIPOPROTEIN"/>
    <property type="match status" value="1"/>
</dbReference>
<evidence type="ECO:0000256" key="4">
    <source>
        <dbReference type="ARBA" id="ARBA00023136"/>
    </source>
</evidence>
<reference evidence="10" key="1">
    <citation type="submission" date="2016-10" db="EMBL/GenBank/DDBJ databases">
        <authorList>
            <person name="Varghese N."/>
            <person name="Submissions S."/>
        </authorList>
    </citation>
    <scope>NUCLEOTIDE SEQUENCE [LARGE SCALE GENOMIC DNA]</scope>
    <source>
        <strain evidence="10">DSM 25329</strain>
    </source>
</reference>
<dbReference type="InterPro" id="IPR033985">
    <property type="entry name" value="SusD-like_N"/>
</dbReference>
<evidence type="ECO:0000259" key="7">
    <source>
        <dbReference type="Pfam" id="PF07980"/>
    </source>
</evidence>
<dbReference type="Proteomes" id="UP000198748">
    <property type="component" value="Unassembled WGS sequence"/>
</dbReference>
<dbReference type="InterPro" id="IPR011990">
    <property type="entry name" value="TPR-like_helical_dom_sf"/>
</dbReference>
<name>A0A1G8ASH1_9BACT</name>
<feature type="chain" id="PRO_5011472340" evidence="6">
    <location>
        <begin position="21"/>
        <end position="552"/>
    </location>
</feature>
<dbReference type="RefSeq" id="WP_090157588.1">
    <property type="nucleotide sequence ID" value="NZ_FNAN01000032.1"/>
</dbReference>
<feature type="domain" description="SusD-like N-terminal" evidence="8">
    <location>
        <begin position="91"/>
        <end position="230"/>
    </location>
</feature>
<dbReference type="SUPFAM" id="SSF48452">
    <property type="entry name" value="TPR-like"/>
    <property type="match status" value="1"/>
</dbReference>
<proteinExistence type="inferred from homology"/>
<keyword evidence="10" id="KW-1185">Reference proteome</keyword>